<name>A0A9P7ELJ7_9AGAM</name>
<accession>A0A9P7ELJ7</accession>
<organism evidence="2 3">
    <name type="scientific">Suillus subaureus</name>
    <dbReference type="NCBI Taxonomy" id="48587"/>
    <lineage>
        <taxon>Eukaryota</taxon>
        <taxon>Fungi</taxon>
        <taxon>Dikarya</taxon>
        <taxon>Basidiomycota</taxon>
        <taxon>Agaricomycotina</taxon>
        <taxon>Agaricomycetes</taxon>
        <taxon>Agaricomycetidae</taxon>
        <taxon>Boletales</taxon>
        <taxon>Suillineae</taxon>
        <taxon>Suillaceae</taxon>
        <taxon>Suillus</taxon>
    </lineage>
</organism>
<dbReference type="Proteomes" id="UP000807769">
    <property type="component" value="Unassembled WGS sequence"/>
</dbReference>
<keyword evidence="3" id="KW-1185">Reference proteome</keyword>
<dbReference type="EMBL" id="JABBWG010000003">
    <property type="protein sequence ID" value="KAG1824596.1"/>
    <property type="molecule type" value="Genomic_DNA"/>
</dbReference>
<feature type="non-terminal residue" evidence="2">
    <location>
        <position position="203"/>
    </location>
</feature>
<dbReference type="OrthoDB" id="2674329at2759"/>
<protein>
    <submittedName>
        <fullName evidence="2">Uncharacterized protein</fullName>
    </submittedName>
</protein>
<proteinExistence type="predicted"/>
<gene>
    <name evidence="2" type="ORF">BJ212DRAFT_1321356</name>
</gene>
<feature type="signal peptide" evidence="1">
    <location>
        <begin position="1"/>
        <end position="20"/>
    </location>
</feature>
<comment type="caution">
    <text evidence="2">The sequence shown here is derived from an EMBL/GenBank/DDBJ whole genome shotgun (WGS) entry which is preliminary data.</text>
</comment>
<evidence type="ECO:0000313" key="3">
    <source>
        <dbReference type="Proteomes" id="UP000807769"/>
    </source>
</evidence>
<feature type="chain" id="PRO_5040240673" evidence="1">
    <location>
        <begin position="21"/>
        <end position="203"/>
    </location>
</feature>
<evidence type="ECO:0000313" key="2">
    <source>
        <dbReference type="EMBL" id="KAG1824596.1"/>
    </source>
</evidence>
<evidence type="ECO:0000256" key="1">
    <source>
        <dbReference type="SAM" id="SignalP"/>
    </source>
</evidence>
<dbReference type="GeneID" id="64628421"/>
<dbReference type="RefSeq" id="XP_041198313.1">
    <property type="nucleotide sequence ID" value="XM_041334404.1"/>
</dbReference>
<keyword evidence="1" id="KW-0732">Signal</keyword>
<reference evidence="2" key="1">
    <citation type="journal article" date="2020" name="New Phytol.">
        <title>Comparative genomics reveals dynamic genome evolution in host specialist ectomycorrhizal fungi.</title>
        <authorList>
            <person name="Lofgren L.A."/>
            <person name="Nguyen N.H."/>
            <person name="Vilgalys R."/>
            <person name="Ruytinx J."/>
            <person name="Liao H.L."/>
            <person name="Branco S."/>
            <person name="Kuo A."/>
            <person name="LaButti K."/>
            <person name="Lipzen A."/>
            <person name="Andreopoulos W."/>
            <person name="Pangilinan J."/>
            <person name="Riley R."/>
            <person name="Hundley H."/>
            <person name="Na H."/>
            <person name="Barry K."/>
            <person name="Grigoriev I.V."/>
            <person name="Stajich J.E."/>
            <person name="Kennedy P.G."/>
        </authorList>
    </citation>
    <scope>NUCLEOTIDE SEQUENCE</scope>
    <source>
        <strain evidence="2">MN1</strain>
    </source>
</reference>
<dbReference type="AlphaFoldDB" id="A0A9P7ELJ7"/>
<sequence length="203" mass="21475">MLSKSLALFAAFAAIVPAFAAPLPEQLANVVAVVENVGDDAKVNVLTRGPAAFEEVARRLELSGRDSGCSLADVDIIISNVLNNATINVLSPSKRGGCDILGLTIEVTDVLNNLDVNVLSPGKSKRSDFTLAQLESLVTSAAQSKSKTSRSAADKRGLVDVTAVVDDVLNNLDVNVLTKRGDYTVSQVANGMIRAYLCYRQIL</sequence>